<evidence type="ECO:0000313" key="6">
    <source>
        <dbReference type="Proteomes" id="UP000429607"/>
    </source>
</evidence>
<dbReference type="EMBL" id="QXFV01000169">
    <property type="protein sequence ID" value="KAE9047362.1"/>
    <property type="molecule type" value="Genomic_DNA"/>
</dbReference>
<evidence type="ECO:0000256" key="2">
    <source>
        <dbReference type="SAM" id="MobiDB-lite"/>
    </source>
</evidence>
<dbReference type="OrthoDB" id="118016at2759"/>
<evidence type="ECO:0000313" key="4">
    <source>
        <dbReference type="EMBL" id="KAE9047362.1"/>
    </source>
</evidence>
<dbReference type="Proteomes" id="UP000429607">
    <property type="component" value="Unassembled WGS sequence"/>
</dbReference>
<keyword evidence="7" id="KW-1185">Reference proteome</keyword>
<evidence type="ECO:0000313" key="7">
    <source>
        <dbReference type="Proteomes" id="UP000434957"/>
    </source>
</evidence>
<evidence type="ECO:0000313" key="5">
    <source>
        <dbReference type="EMBL" id="KAE9352220.1"/>
    </source>
</evidence>
<reference evidence="6 8" key="1">
    <citation type="submission" date="2018-09" db="EMBL/GenBank/DDBJ databases">
        <title>Genomic investigation of the strawberry pathogen Phytophthora fragariae indicates pathogenicity is determined by transcriptional variation in three key races.</title>
        <authorList>
            <person name="Adams T.M."/>
            <person name="Armitage A.D."/>
            <person name="Sobczyk M.K."/>
            <person name="Bates H.J."/>
            <person name="Dunwell J.M."/>
            <person name="Nellist C.F."/>
            <person name="Harrison R.J."/>
        </authorList>
    </citation>
    <scope>NUCLEOTIDE SEQUENCE [LARGE SCALE GENOMIC DNA]</scope>
    <source>
        <strain evidence="4 6">SCRP249</strain>
        <strain evidence="3 8">SCRP324</strain>
        <strain evidence="5 7">SCRP333</strain>
    </source>
</reference>
<comment type="caution">
    <text evidence="3">The sequence shown here is derived from an EMBL/GenBank/DDBJ whole genome shotgun (WGS) entry which is preliminary data.</text>
</comment>
<dbReference type="Proteomes" id="UP000435112">
    <property type="component" value="Unassembled WGS sequence"/>
</dbReference>
<accession>A0A6A3NBD0</accession>
<protein>
    <submittedName>
        <fullName evidence="3">Uncharacterized protein</fullName>
    </submittedName>
</protein>
<dbReference type="EMBL" id="QXFU01000168">
    <property type="protein sequence ID" value="KAE9041631.1"/>
    <property type="molecule type" value="Genomic_DNA"/>
</dbReference>
<evidence type="ECO:0000256" key="1">
    <source>
        <dbReference type="SAM" id="Coils"/>
    </source>
</evidence>
<evidence type="ECO:0000313" key="3">
    <source>
        <dbReference type="EMBL" id="KAE9041631.1"/>
    </source>
</evidence>
<feature type="coiled-coil region" evidence="1">
    <location>
        <begin position="61"/>
        <end position="95"/>
    </location>
</feature>
<dbReference type="Proteomes" id="UP000434957">
    <property type="component" value="Unassembled WGS sequence"/>
</dbReference>
<gene>
    <name evidence="4" type="ORF">PR001_g4240</name>
    <name evidence="3" type="ORF">PR002_g4359</name>
    <name evidence="5" type="ORF">PR003_g4498</name>
</gene>
<evidence type="ECO:0000313" key="8">
    <source>
        <dbReference type="Proteomes" id="UP000435112"/>
    </source>
</evidence>
<organism evidence="3 8">
    <name type="scientific">Phytophthora rubi</name>
    <dbReference type="NCBI Taxonomy" id="129364"/>
    <lineage>
        <taxon>Eukaryota</taxon>
        <taxon>Sar</taxon>
        <taxon>Stramenopiles</taxon>
        <taxon>Oomycota</taxon>
        <taxon>Peronosporomycetes</taxon>
        <taxon>Peronosporales</taxon>
        <taxon>Peronosporaceae</taxon>
        <taxon>Phytophthora</taxon>
    </lineage>
</organism>
<name>A0A6A3NBD0_9STRA</name>
<sequence>MTSSSPAIGSPSEPSSPSSDGPNSSDEFRAPLDVVAPPAKRTRRTTKKREPKPKKPKIRTYIRRRTEIEELTDEMTRLKKQMQYYAQRNEVLKQREALIESEKINQSMRHVLHSQRLSFASTLSMVTQFFRYNSTEPFDLPARLSRDPFARQAELLKMKNDRLQIGHNLMLQRQHYASTAEFCDRKRYEATNGDFVSTHFEVMPLPGARSVKAVIDALQIFVYNIEISLSEVVGDITVRENDDAKPGSPVAQHRLVATIGDMVQTDTNNVAFAEYRPAGPPGSGEHELGLMICDAVDEDELFPYRPQTRVRQDMTQITMIATHHTGTGEPMIVMTRWWCLRIRKSDIYVSPFVVERIRNGVEKVGEAMLATAKRAAAAGSTSM</sequence>
<feature type="region of interest" description="Disordered" evidence="2">
    <location>
        <begin position="1"/>
        <end position="60"/>
    </location>
</feature>
<keyword evidence="1" id="KW-0175">Coiled coil</keyword>
<dbReference type="EMBL" id="QXFT01000171">
    <property type="protein sequence ID" value="KAE9352220.1"/>
    <property type="molecule type" value="Genomic_DNA"/>
</dbReference>
<proteinExistence type="predicted"/>
<feature type="compositionally biased region" description="Basic residues" evidence="2">
    <location>
        <begin position="40"/>
        <end position="60"/>
    </location>
</feature>
<feature type="compositionally biased region" description="Low complexity" evidence="2">
    <location>
        <begin position="1"/>
        <end position="25"/>
    </location>
</feature>
<dbReference type="AlphaFoldDB" id="A0A6A3NBD0"/>